<accession>A0AAE0RU09</accession>
<dbReference type="Proteomes" id="UP001195483">
    <property type="component" value="Unassembled WGS sequence"/>
</dbReference>
<keyword evidence="1" id="KW-0472">Membrane</keyword>
<dbReference type="InterPro" id="IPR013783">
    <property type="entry name" value="Ig-like_fold"/>
</dbReference>
<dbReference type="AlphaFoldDB" id="A0AAE0RU09"/>
<reference evidence="2" key="2">
    <citation type="journal article" date="2021" name="Genome Biol. Evol.">
        <title>Developing a high-quality reference genome for a parasitic bivalve with doubly uniparental inheritance (Bivalvia: Unionida).</title>
        <authorList>
            <person name="Smith C.H."/>
        </authorList>
    </citation>
    <scope>NUCLEOTIDE SEQUENCE</scope>
    <source>
        <strain evidence="2">CHS0354</strain>
        <tissue evidence="2">Mantle</tissue>
    </source>
</reference>
<comment type="caution">
    <text evidence="2">The sequence shown here is derived from an EMBL/GenBank/DDBJ whole genome shotgun (WGS) entry which is preliminary data.</text>
</comment>
<evidence type="ECO:0000256" key="1">
    <source>
        <dbReference type="SAM" id="Phobius"/>
    </source>
</evidence>
<feature type="transmembrane region" description="Helical" evidence="1">
    <location>
        <begin position="172"/>
        <end position="195"/>
    </location>
</feature>
<sequence>MDGNKDVFLLLVFATGISVYFVKVAFGCLDCPVVMEPIENVGNYRFSMNFFWNCSLSSNQTLLGLQWWNDETRIAWNNKGNFTAAESHAGRVKSFGAFGITLYNISFNDSGYYKVDIVTTTNDVLYVTTSCQTIFVPELFLQLPTRCHTYTTTEKEPSNSPETGGSKSDTGLIFGIVIPIIVVTCIVVCLFAWYFRRQRRKHTDMGNTNISNEIELLNKW</sequence>
<proteinExistence type="predicted"/>
<keyword evidence="1" id="KW-1133">Transmembrane helix</keyword>
<name>A0AAE0RU09_9BIVA</name>
<dbReference type="CDD" id="cd12087">
    <property type="entry name" value="TM_EGFR-like"/>
    <property type="match status" value="1"/>
</dbReference>
<reference evidence="2" key="1">
    <citation type="journal article" date="2021" name="Genome Biol. Evol.">
        <title>A High-Quality Reference Genome for a Parasitic Bivalve with Doubly Uniparental Inheritance (Bivalvia: Unionida).</title>
        <authorList>
            <person name="Smith C.H."/>
        </authorList>
    </citation>
    <scope>NUCLEOTIDE SEQUENCE</scope>
    <source>
        <strain evidence="2">CHS0354</strain>
    </source>
</reference>
<gene>
    <name evidence="2" type="ORF">CHS0354_035108</name>
</gene>
<keyword evidence="3" id="KW-1185">Reference proteome</keyword>
<evidence type="ECO:0000313" key="3">
    <source>
        <dbReference type="Proteomes" id="UP001195483"/>
    </source>
</evidence>
<keyword evidence="1" id="KW-0812">Transmembrane</keyword>
<organism evidence="2 3">
    <name type="scientific">Potamilus streckersoni</name>
    <dbReference type="NCBI Taxonomy" id="2493646"/>
    <lineage>
        <taxon>Eukaryota</taxon>
        <taxon>Metazoa</taxon>
        <taxon>Spiralia</taxon>
        <taxon>Lophotrochozoa</taxon>
        <taxon>Mollusca</taxon>
        <taxon>Bivalvia</taxon>
        <taxon>Autobranchia</taxon>
        <taxon>Heteroconchia</taxon>
        <taxon>Palaeoheterodonta</taxon>
        <taxon>Unionida</taxon>
        <taxon>Unionoidea</taxon>
        <taxon>Unionidae</taxon>
        <taxon>Ambleminae</taxon>
        <taxon>Lampsilini</taxon>
        <taxon>Potamilus</taxon>
    </lineage>
</organism>
<reference evidence="2" key="3">
    <citation type="submission" date="2023-05" db="EMBL/GenBank/DDBJ databases">
        <authorList>
            <person name="Smith C.H."/>
        </authorList>
    </citation>
    <scope>NUCLEOTIDE SEQUENCE</scope>
    <source>
        <strain evidence="2">CHS0354</strain>
        <tissue evidence="2">Mantle</tissue>
    </source>
</reference>
<protein>
    <submittedName>
        <fullName evidence="2">Uncharacterized protein</fullName>
    </submittedName>
</protein>
<feature type="transmembrane region" description="Helical" evidence="1">
    <location>
        <begin position="7"/>
        <end position="26"/>
    </location>
</feature>
<evidence type="ECO:0000313" key="2">
    <source>
        <dbReference type="EMBL" id="KAK3579596.1"/>
    </source>
</evidence>
<dbReference type="Gene3D" id="2.60.40.10">
    <property type="entry name" value="Immunoglobulins"/>
    <property type="match status" value="1"/>
</dbReference>
<dbReference type="EMBL" id="JAEAOA010002060">
    <property type="protein sequence ID" value="KAK3579596.1"/>
    <property type="molecule type" value="Genomic_DNA"/>
</dbReference>